<dbReference type="InterPro" id="IPR016181">
    <property type="entry name" value="Acyl_CoA_acyltransferase"/>
</dbReference>
<proteinExistence type="predicted"/>
<evidence type="ECO:0000256" key="3">
    <source>
        <dbReference type="ARBA" id="ARBA00020586"/>
    </source>
</evidence>
<feature type="domain" description="N-acetyltransferase" evidence="7">
    <location>
        <begin position="8"/>
        <end position="180"/>
    </location>
</feature>
<dbReference type="PANTHER" id="PTHR31438">
    <property type="entry name" value="LYSINE N-ACYLTRANSFERASE C17G9.06C-RELATED"/>
    <property type="match status" value="1"/>
</dbReference>
<feature type="region of interest" description="Disordered" evidence="6">
    <location>
        <begin position="162"/>
        <end position="190"/>
    </location>
</feature>
<dbReference type="InterPro" id="IPR019432">
    <property type="entry name" value="Acyltransferase_MbtK/IucB-like"/>
</dbReference>
<gene>
    <name evidence="8" type="ORF">SAMN06265174_103158</name>
</gene>
<dbReference type="InterPro" id="IPR000182">
    <property type="entry name" value="GNAT_dom"/>
</dbReference>
<evidence type="ECO:0000256" key="4">
    <source>
        <dbReference type="ARBA" id="ARBA00023251"/>
    </source>
</evidence>
<comment type="pathway">
    <text evidence="2">Siderophore biosynthesis; mycobactin biosynthesis.</text>
</comment>
<organism evidence="8 9">
    <name type="scientific">Dietzia kunjamensis subsp. schimae</name>
    <dbReference type="NCBI Taxonomy" id="498198"/>
    <lineage>
        <taxon>Bacteria</taxon>
        <taxon>Bacillati</taxon>
        <taxon>Actinomycetota</taxon>
        <taxon>Actinomycetes</taxon>
        <taxon>Mycobacteriales</taxon>
        <taxon>Dietziaceae</taxon>
        <taxon>Dietzia</taxon>
    </lineage>
</organism>
<name>A0ABY1N0D3_9ACTN</name>
<evidence type="ECO:0000256" key="5">
    <source>
        <dbReference type="ARBA" id="ARBA00031122"/>
    </source>
</evidence>
<sequence>METAAPEVRFRPLTRDDLPTLARWLAEPLVARWWSENSPDRVEQDFGPYLDDAQTECLVVIVDGEAVGMLMRYPIAGEPSGVDELARAGIEVPDGAWSMDYLIAEPAARGRGAGAALAARSVSEIWDRHPDASCVIVPVNIENPRSWGALLRAGFRRLPDAELTPDNPGDTPLHAICRIDRPTRGDAGTP</sequence>
<evidence type="ECO:0000256" key="2">
    <source>
        <dbReference type="ARBA" id="ARBA00005102"/>
    </source>
</evidence>
<dbReference type="Gene3D" id="3.40.630.30">
    <property type="match status" value="1"/>
</dbReference>
<dbReference type="PROSITE" id="PS51186">
    <property type="entry name" value="GNAT"/>
    <property type="match status" value="1"/>
</dbReference>
<dbReference type="SUPFAM" id="SSF55729">
    <property type="entry name" value="Acyl-CoA N-acyltransferases (Nat)"/>
    <property type="match status" value="1"/>
</dbReference>
<keyword evidence="4" id="KW-0046">Antibiotic resistance</keyword>
<accession>A0ABY1N0D3</accession>
<dbReference type="EMBL" id="FXTG01000003">
    <property type="protein sequence ID" value="SMO65495.1"/>
    <property type="molecule type" value="Genomic_DNA"/>
</dbReference>
<keyword evidence="9" id="KW-1185">Reference proteome</keyword>
<evidence type="ECO:0000313" key="8">
    <source>
        <dbReference type="EMBL" id="SMO65495.1"/>
    </source>
</evidence>
<dbReference type="SMART" id="SM01006">
    <property type="entry name" value="AlcB"/>
    <property type="match status" value="1"/>
</dbReference>
<comment type="function">
    <text evidence="1">Acyltransferase required for the direct transfer of medium- to long-chain fatty acyl moieties from a carrier protein (MbtL) on to the epsilon-amino group of lysine residue in the mycobactin core.</text>
</comment>
<reference evidence="8 9" key="1">
    <citation type="submission" date="2017-05" db="EMBL/GenBank/DDBJ databases">
        <authorList>
            <person name="Varghese N."/>
            <person name="Submissions S."/>
        </authorList>
    </citation>
    <scope>NUCLEOTIDE SEQUENCE [LARGE SCALE GENOMIC DNA]</scope>
    <source>
        <strain evidence="8 9">DSM 45139</strain>
    </source>
</reference>
<comment type="caution">
    <text evidence="8">The sequence shown here is derived from an EMBL/GenBank/DDBJ whole genome shotgun (WGS) entry which is preliminary data.</text>
</comment>
<dbReference type="PANTHER" id="PTHR31438:SF1">
    <property type="entry name" value="LYSINE N-ACYLTRANSFERASE C17G9.06C-RELATED"/>
    <property type="match status" value="1"/>
</dbReference>
<evidence type="ECO:0000256" key="6">
    <source>
        <dbReference type="SAM" id="MobiDB-lite"/>
    </source>
</evidence>
<dbReference type="Pfam" id="PF13523">
    <property type="entry name" value="Acetyltransf_8"/>
    <property type="match status" value="1"/>
</dbReference>
<dbReference type="Proteomes" id="UP000315460">
    <property type="component" value="Unassembled WGS sequence"/>
</dbReference>
<evidence type="ECO:0000259" key="7">
    <source>
        <dbReference type="PROSITE" id="PS51186"/>
    </source>
</evidence>
<evidence type="ECO:0000313" key="9">
    <source>
        <dbReference type="Proteomes" id="UP000315460"/>
    </source>
</evidence>
<dbReference type="RefSeq" id="WP_154829820.1">
    <property type="nucleotide sequence ID" value="NZ_BAAAQH010000012.1"/>
</dbReference>
<protein>
    <recommendedName>
        <fullName evidence="3">Lysine N-acyltransferase MbtK</fullName>
    </recommendedName>
    <alternativeName>
        <fullName evidence="5">Mycobactin synthase protein K</fullName>
    </alternativeName>
</protein>
<evidence type="ECO:0000256" key="1">
    <source>
        <dbReference type="ARBA" id="ARBA00003818"/>
    </source>
</evidence>